<protein>
    <submittedName>
        <fullName evidence="1">Uncharacterized protein</fullName>
    </submittedName>
</protein>
<evidence type="ECO:0000313" key="2">
    <source>
        <dbReference type="Proteomes" id="UP000003423"/>
    </source>
</evidence>
<sequence length="45" mass="5229">MNQRASQIYHNYVRPHMALDNRTPAEACGIEIKGKDKWKTLIENS</sequence>
<dbReference type="EMBL" id="AEXL02000090">
    <property type="protein sequence ID" value="EIJ65863.1"/>
    <property type="molecule type" value="Genomic_DNA"/>
</dbReference>
<proteinExistence type="predicted"/>
<evidence type="ECO:0000313" key="1">
    <source>
        <dbReference type="EMBL" id="EIJ65863.1"/>
    </source>
</evidence>
<dbReference type="Proteomes" id="UP000003423">
    <property type="component" value="Unassembled WGS sequence"/>
</dbReference>
<dbReference type="AlphaFoldDB" id="I3D2C0"/>
<organism evidence="1 2">
    <name type="scientific">Candidatus Nitrosopumilus salarius BD31</name>
    <dbReference type="NCBI Taxonomy" id="859350"/>
    <lineage>
        <taxon>Archaea</taxon>
        <taxon>Nitrososphaerota</taxon>
        <taxon>Nitrososphaeria</taxon>
        <taxon>Nitrosopumilales</taxon>
        <taxon>Nitrosopumilaceae</taxon>
        <taxon>Nitrosopumilus</taxon>
    </lineage>
</organism>
<keyword evidence="2" id="KW-1185">Reference proteome</keyword>
<comment type="caution">
    <text evidence="1">The sequence shown here is derived from an EMBL/GenBank/DDBJ whole genome shotgun (WGS) entry which is preliminary data.</text>
</comment>
<accession>I3D2C0</accession>
<reference evidence="1 2" key="1">
    <citation type="journal article" date="2012" name="J. Bacteriol.">
        <title>Genome sequence of "Candidatus Nitrosopumilus salaria" BD31, an ammonia-oxidizing archaeon from the San Francisco Bay estuary.</title>
        <authorList>
            <person name="Mosier A.C."/>
            <person name="Allen E.E."/>
            <person name="Kim M."/>
            <person name="Ferriera S."/>
            <person name="Francis C.A."/>
        </authorList>
    </citation>
    <scope>NUCLEOTIDE SEQUENCE [LARGE SCALE GENOMIC DNA]</scope>
    <source>
        <strain evidence="1 2">BD31</strain>
    </source>
</reference>
<name>I3D2C0_9ARCH</name>
<gene>
    <name evidence="1" type="ORF">BD31_I0008</name>
</gene>